<keyword evidence="2" id="KW-0732">Signal</keyword>
<evidence type="ECO:0000313" key="4">
    <source>
        <dbReference type="Proteomes" id="UP000053660"/>
    </source>
</evidence>
<evidence type="ECO:0000313" key="3">
    <source>
        <dbReference type="EMBL" id="KHJ97114.1"/>
    </source>
</evidence>
<protein>
    <submittedName>
        <fullName evidence="3">Uncharacterized protein</fullName>
    </submittedName>
</protein>
<feature type="compositionally biased region" description="Polar residues" evidence="1">
    <location>
        <begin position="243"/>
        <end position="259"/>
    </location>
</feature>
<keyword evidence="4" id="KW-1185">Reference proteome</keyword>
<gene>
    <name evidence="3" type="ORF">OESDEN_02916</name>
</gene>
<sequence length="276" mass="29076">MLAASFILALAALTSAAPPRLGGGLYRIQNPEDVEKQFYAPLVGKRQKSHLPGQQSPVIVLGPGGYGNSGQMFPQVTGGYGNSGQHLPQGLGGYGNYMQSLLQLLGGYGNYGQNLPQGSSVVPSGSGPYWPLSPQTSSILDAIYPKGQERPDAVIITNPFVMLITRPYVQVSLPISTSITNNGGEVSSLGQSQGFPSGQPQGPSSSQAQGPTLDQPQGFPSSQSQGSPLGKPQGTFVHKIPKSRSSQPHPNEPTHSQPEQLPATYRPKIDSSWISM</sequence>
<reference evidence="3 4" key="1">
    <citation type="submission" date="2014-03" db="EMBL/GenBank/DDBJ databases">
        <title>Draft genome of the hookworm Oesophagostomum dentatum.</title>
        <authorList>
            <person name="Mitreva M."/>
        </authorList>
    </citation>
    <scope>NUCLEOTIDE SEQUENCE [LARGE SCALE GENOMIC DNA]</scope>
    <source>
        <strain evidence="3 4">OD-Hann</strain>
    </source>
</reference>
<feature type="compositionally biased region" description="Low complexity" evidence="1">
    <location>
        <begin position="187"/>
        <end position="234"/>
    </location>
</feature>
<feature type="chain" id="PRO_5002062641" evidence="2">
    <location>
        <begin position="17"/>
        <end position="276"/>
    </location>
</feature>
<evidence type="ECO:0000256" key="2">
    <source>
        <dbReference type="SAM" id="SignalP"/>
    </source>
</evidence>
<evidence type="ECO:0000256" key="1">
    <source>
        <dbReference type="SAM" id="MobiDB-lite"/>
    </source>
</evidence>
<dbReference type="AlphaFoldDB" id="A0A0B1TIP8"/>
<feature type="region of interest" description="Disordered" evidence="1">
    <location>
        <begin position="184"/>
        <end position="276"/>
    </location>
</feature>
<feature type="signal peptide" evidence="2">
    <location>
        <begin position="1"/>
        <end position="16"/>
    </location>
</feature>
<name>A0A0B1TIP8_OESDE</name>
<dbReference type="EMBL" id="KN549516">
    <property type="protein sequence ID" value="KHJ97114.1"/>
    <property type="molecule type" value="Genomic_DNA"/>
</dbReference>
<accession>A0A0B1TIP8</accession>
<organism evidence="3 4">
    <name type="scientific">Oesophagostomum dentatum</name>
    <name type="common">Nodular worm</name>
    <dbReference type="NCBI Taxonomy" id="61180"/>
    <lineage>
        <taxon>Eukaryota</taxon>
        <taxon>Metazoa</taxon>
        <taxon>Ecdysozoa</taxon>
        <taxon>Nematoda</taxon>
        <taxon>Chromadorea</taxon>
        <taxon>Rhabditida</taxon>
        <taxon>Rhabditina</taxon>
        <taxon>Rhabditomorpha</taxon>
        <taxon>Strongyloidea</taxon>
        <taxon>Strongylidae</taxon>
        <taxon>Oesophagostomum</taxon>
    </lineage>
</organism>
<proteinExistence type="predicted"/>
<dbReference type="Proteomes" id="UP000053660">
    <property type="component" value="Unassembled WGS sequence"/>
</dbReference>